<reference evidence="2" key="1">
    <citation type="journal article" date="2021" name="Nat. Commun.">
        <title>Genetic determinants of endophytism in the Arabidopsis root mycobiome.</title>
        <authorList>
            <person name="Mesny F."/>
            <person name="Miyauchi S."/>
            <person name="Thiergart T."/>
            <person name="Pickel B."/>
            <person name="Atanasova L."/>
            <person name="Karlsson M."/>
            <person name="Huettel B."/>
            <person name="Barry K.W."/>
            <person name="Haridas S."/>
            <person name="Chen C."/>
            <person name="Bauer D."/>
            <person name="Andreopoulos W."/>
            <person name="Pangilinan J."/>
            <person name="LaButti K."/>
            <person name="Riley R."/>
            <person name="Lipzen A."/>
            <person name="Clum A."/>
            <person name="Drula E."/>
            <person name="Henrissat B."/>
            <person name="Kohler A."/>
            <person name="Grigoriev I.V."/>
            <person name="Martin F.M."/>
            <person name="Hacquard S."/>
        </authorList>
    </citation>
    <scope>NUCLEOTIDE SEQUENCE</scope>
    <source>
        <strain evidence="2">MPI-CAGE-CH-0230</strain>
    </source>
</reference>
<feature type="compositionally biased region" description="Low complexity" evidence="1">
    <location>
        <begin position="184"/>
        <end position="193"/>
    </location>
</feature>
<name>A0A9P9BRH1_9PEZI</name>
<dbReference type="RefSeq" id="XP_046015986.1">
    <property type="nucleotide sequence ID" value="XM_046153393.1"/>
</dbReference>
<feature type="region of interest" description="Disordered" evidence="1">
    <location>
        <begin position="1"/>
        <end position="215"/>
    </location>
</feature>
<dbReference type="AlphaFoldDB" id="A0A9P9BRH1"/>
<evidence type="ECO:0000313" key="3">
    <source>
        <dbReference type="Proteomes" id="UP000756346"/>
    </source>
</evidence>
<proteinExistence type="predicted"/>
<accession>A0A9P9BRH1</accession>
<evidence type="ECO:0000256" key="1">
    <source>
        <dbReference type="SAM" id="MobiDB-lite"/>
    </source>
</evidence>
<dbReference type="GeneID" id="70182939"/>
<feature type="compositionally biased region" description="Basic residues" evidence="1">
    <location>
        <begin position="23"/>
        <end position="52"/>
    </location>
</feature>
<organism evidence="2 3">
    <name type="scientific">Microdochium trichocladiopsis</name>
    <dbReference type="NCBI Taxonomy" id="1682393"/>
    <lineage>
        <taxon>Eukaryota</taxon>
        <taxon>Fungi</taxon>
        <taxon>Dikarya</taxon>
        <taxon>Ascomycota</taxon>
        <taxon>Pezizomycotina</taxon>
        <taxon>Sordariomycetes</taxon>
        <taxon>Xylariomycetidae</taxon>
        <taxon>Xylariales</taxon>
        <taxon>Microdochiaceae</taxon>
        <taxon>Microdochium</taxon>
    </lineage>
</organism>
<feature type="compositionally biased region" description="Polar residues" evidence="1">
    <location>
        <begin position="74"/>
        <end position="86"/>
    </location>
</feature>
<feature type="compositionally biased region" description="Basic residues" evidence="1">
    <location>
        <begin position="119"/>
        <end position="130"/>
    </location>
</feature>
<protein>
    <submittedName>
        <fullName evidence="2">Uncharacterized protein</fullName>
    </submittedName>
</protein>
<keyword evidence="3" id="KW-1185">Reference proteome</keyword>
<gene>
    <name evidence="2" type="ORF">B0I36DRAFT_319315</name>
</gene>
<dbReference type="EMBL" id="JAGTJQ010000003">
    <property type="protein sequence ID" value="KAH7035893.1"/>
    <property type="molecule type" value="Genomic_DNA"/>
</dbReference>
<sequence>MTPPPRPPRRMTKAAPLPPPPHKSTHPRRRRRSSGSSRTHRSSKVSKTRPSNRTHLSSLSPPLLHPPACPPPIKTTSPEASSSPEGPTTPRLQRHHRAEQRTGHSRSLTTRKDSTRHGTMNRRCGKRHCRSGTNSKSLSGSSASGRSSDDGSNGRIGTVSSKRPVRRRPTSRNTRDGRSPSSCTAPTTTGPRPSTRRCGDGRPSMCHKSAAESKS</sequence>
<feature type="compositionally biased region" description="Pro residues" evidence="1">
    <location>
        <begin position="63"/>
        <end position="73"/>
    </location>
</feature>
<comment type="caution">
    <text evidence="2">The sequence shown here is derived from an EMBL/GenBank/DDBJ whole genome shotgun (WGS) entry which is preliminary data.</text>
</comment>
<dbReference type="Proteomes" id="UP000756346">
    <property type="component" value="Unassembled WGS sequence"/>
</dbReference>
<evidence type="ECO:0000313" key="2">
    <source>
        <dbReference type="EMBL" id="KAH7035893.1"/>
    </source>
</evidence>
<feature type="compositionally biased region" description="Low complexity" evidence="1">
    <location>
        <begin position="131"/>
        <end position="157"/>
    </location>
</feature>